<name>A0AAJ5XBP1_9SPHN</name>
<dbReference type="PANTHER" id="PTHR40274:SF3">
    <property type="entry name" value="VIRGINIAMYCIN B LYASE"/>
    <property type="match status" value="1"/>
</dbReference>
<evidence type="ECO:0008006" key="4">
    <source>
        <dbReference type="Google" id="ProtNLM"/>
    </source>
</evidence>
<dbReference type="SUPFAM" id="SSF63829">
    <property type="entry name" value="Calcium-dependent phosphotriesterase"/>
    <property type="match status" value="1"/>
</dbReference>
<proteinExistence type="predicted"/>
<protein>
    <recommendedName>
        <fullName evidence="4">SMP-30/Gluconolactonase/LRE-like region domain-containing protein</fullName>
    </recommendedName>
</protein>
<keyword evidence="1" id="KW-0732">Signal</keyword>
<feature type="signal peptide" evidence="1">
    <location>
        <begin position="1"/>
        <end position="19"/>
    </location>
</feature>
<dbReference type="EMBL" id="CP119316">
    <property type="protein sequence ID" value="WEK47854.1"/>
    <property type="molecule type" value="Genomic_DNA"/>
</dbReference>
<dbReference type="InterPro" id="IPR015943">
    <property type="entry name" value="WD40/YVTN_repeat-like_dom_sf"/>
</dbReference>
<dbReference type="InterPro" id="IPR051344">
    <property type="entry name" value="Vgb"/>
</dbReference>
<gene>
    <name evidence="2" type="ORF">P0Y56_06055</name>
</gene>
<dbReference type="AlphaFoldDB" id="A0AAJ5XBP1"/>
<feature type="chain" id="PRO_5042497657" description="SMP-30/Gluconolactonase/LRE-like region domain-containing protein" evidence="1">
    <location>
        <begin position="20"/>
        <end position="310"/>
    </location>
</feature>
<reference evidence="2" key="1">
    <citation type="submission" date="2023-03" db="EMBL/GenBank/DDBJ databases">
        <title>Andean soil-derived lignocellulolytic bacterial consortium as a source of novel taxa and putative plastic-active enzymes.</title>
        <authorList>
            <person name="Diaz-Garcia L."/>
            <person name="Chuvochina M."/>
            <person name="Feuerriegel G."/>
            <person name="Bunk B."/>
            <person name="Sproer C."/>
            <person name="Streit W.R."/>
            <person name="Rodriguez L.M."/>
            <person name="Overmann J."/>
            <person name="Jimenez D.J."/>
        </authorList>
    </citation>
    <scope>NUCLEOTIDE SEQUENCE</scope>
    <source>
        <strain evidence="2">MAG 26</strain>
    </source>
</reference>
<evidence type="ECO:0000313" key="3">
    <source>
        <dbReference type="Proteomes" id="UP001218362"/>
    </source>
</evidence>
<dbReference type="PANTHER" id="PTHR40274">
    <property type="entry name" value="VIRGINIAMYCIN B LYASE"/>
    <property type="match status" value="1"/>
</dbReference>
<sequence>MRRIIAAALALASLSPAWGADRTAPIDLPGDRLFPESVSIGPGNLAYVGSLTGGVLRVNLETGTVEQWIAPGAFGSGAQFGVFADTHNHLLWTCTNDFSARGVTVAGADSGTWLKGFDLATGKGKISLQLPDKGAVCNDVAVGKDGALYIADTAFPHILRWKPGSDALEVWKEDPVFGAGLDGIAFGGDGNLYINNVRNGALFRVGMGADGSAGAVTQLKTSRPLVSPDGMRAMGGMRFALAESSGTVSRLKVKGNTVEVTQLAEKVSQPTGVDVAGNTVWYVQGHVGALFNPARPQPALPFRLTPVPNR</sequence>
<evidence type="ECO:0000256" key="1">
    <source>
        <dbReference type="SAM" id="SignalP"/>
    </source>
</evidence>
<evidence type="ECO:0000313" key="2">
    <source>
        <dbReference type="EMBL" id="WEK47854.1"/>
    </source>
</evidence>
<accession>A0AAJ5XBP1</accession>
<dbReference type="Proteomes" id="UP001218362">
    <property type="component" value="Chromosome"/>
</dbReference>
<organism evidence="2 3">
    <name type="scientific">Candidatus Andeanibacterium colombiense</name>
    <dbReference type="NCBI Taxonomy" id="3121345"/>
    <lineage>
        <taxon>Bacteria</taxon>
        <taxon>Pseudomonadati</taxon>
        <taxon>Pseudomonadota</taxon>
        <taxon>Alphaproteobacteria</taxon>
        <taxon>Sphingomonadales</taxon>
        <taxon>Sphingomonadaceae</taxon>
        <taxon>Candidatus Andeanibacterium</taxon>
    </lineage>
</organism>
<dbReference type="Gene3D" id="2.130.10.10">
    <property type="entry name" value="YVTN repeat-like/Quinoprotein amine dehydrogenase"/>
    <property type="match status" value="1"/>
</dbReference>
<dbReference type="KEGG" id="acob:P0Y56_06055"/>